<keyword evidence="3" id="KW-0245">EGF-like domain</keyword>
<keyword evidence="11" id="KW-1133">Transmembrane helix</keyword>
<protein>
    <recommendedName>
        <fullName evidence="18">Receptor-like serine/threonine-protein kinase</fullName>
        <ecNumber evidence="18">2.7.11.1</ecNumber>
    </recommendedName>
</protein>
<dbReference type="Gene3D" id="2.90.10.30">
    <property type="match status" value="1"/>
</dbReference>
<dbReference type="PROSITE" id="PS00107">
    <property type="entry name" value="PROTEIN_KINASE_ATP"/>
    <property type="match status" value="1"/>
</dbReference>
<dbReference type="EMBL" id="CM001882">
    <property type="protein sequence ID" value="EOY05663.1"/>
    <property type="molecule type" value="Genomic_DNA"/>
</dbReference>
<dbReference type="GO" id="GO:0005524">
    <property type="term" value="F:ATP binding"/>
    <property type="evidence" value="ECO:0007669"/>
    <property type="project" value="UniProtKB-UniRule"/>
</dbReference>
<keyword evidence="15" id="KW-0325">Glycoprotein</keyword>
<keyword evidence="8 18" id="KW-0547">Nucleotide-binding</keyword>
<dbReference type="GO" id="GO:0004674">
    <property type="term" value="F:protein serine/threonine kinase activity"/>
    <property type="evidence" value="ECO:0007669"/>
    <property type="project" value="UniProtKB-KW"/>
</dbReference>
<dbReference type="InterPro" id="IPR017441">
    <property type="entry name" value="Protein_kinase_ATP_BS"/>
</dbReference>
<evidence type="ECO:0000259" key="21">
    <source>
        <dbReference type="PROSITE" id="PS50011"/>
    </source>
</evidence>
<dbReference type="Pfam" id="PF00069">
    <property type="entry name" value="Pkinase"/>
    <property type="match status" value="1"/>
</dbReference>
<evidence type="ECO:0000256" key="3">
    <source>
        <dbReference type="ARBA" id="ARBA00022536"/>
    </source>
</evidence>
<evidence type="ECO:0000256" key="17">
    <source>
        <dbReference type="ARBA" id="ARBA00048679"/>
    </source>
</evidence>
<dbReference type="PIRSF" id="PIRSF000641">
    <property type="entry name" value="SRK"/>
    <property type="match status" value="1"/>
</dbReference>
<evidence type="ECO:0000256" key="2">
    <source>
        <dbReference type="ARBA" id="ARBA00022527"/>
    </source>
</evidence>
<evidence type="ECO:0000313" key="23">
    <source>
        <dbReference type="EMBL" id="EOY05663.1"/>
    </source>
</evidence>
<proteinExistence type="inferred from homology"/>
<keyword evidence="13" id="KW-1015">Disulfide bond</keyword>
<dbReference type="Gramene" id="EOY05663">
    <property type="protein sequence ID" value="EOY05663"/>
    <property type="gene ID" value="TCM_020607"/>
</dbReference>
<comment type="catalytic activity">
    <reaction evidence="17 18">
        <text>L-seryl-[protein] + ATP = O-phospho-L-seryl-[protein] + ADP + H(+)</text>
        <dbReference type="Rhea" id="RHEA:17989"/>
        <dbReference type="Rhea" id="RHEA-COMP:9863"/>
        <dbReference type="Rhea" id="RHEA-COMP:11604"/>
        <dbReference type="ChEBI" id="CHEBI:15378"/>
        <dbReference type="ChEBI" id="CHEBI:29999"/>
        <dbReference type="ChEBI" id="CHEBI:30616"/>
        <dbReference type="ChEBI" id="CHEBI:83421"/>
        <dbReference type="ChEBI" id="CHEBI:456216"/>
        <dbReference type="EC" id="2.7.11.1"/>
    </reaction>
</comment>
<evidence type="ECO:0000256" key="16">
    <source>
        <dbReference type="ARBA" id="ARBA00047899"/>
    </source>
</evidence>
<dbReference type="GO" id="GO:0030246">
    <property type="term" value="F:carbohydrate binding"/>
    <property type="evidence" value="ECO:0007669"/>
    <property type="project" value="UniProtKB-KW"/>
</dbReference>
<evidence type="ECO:0000256" key="20">
    <source>
        <dbReference type="SAM" id="SignalP"/>
    </source>
</evidence>
<keyword evidence="7" id="KW-0430">Lectin</keyword>
<feature type="chain" id="PRO_5001597346" description="Receptor-like serine/threonine-protein kinase" evidence="20">
    <location>
        <begin position="23"/>
        <end position="735"/>
    </location>
</feature>
<dbReference type="EC" id="2.7.11.1" evidence="18"/>
<dbReference type="Pfam" id="PF01453">
    <property type="entry name" value="B_lectin"/>
    <property type="match status" value="1"/>
</dbReference>
<feature type="domain" description="Bulb-type lectin" evidence="22">
    <location>
        <begin position="25"/>
        <end position="143"/>
    </location>
</feature>
<feature type="domain" description="Protein kinase" evidence="21">
    <location>
        <begin position="441"/>
        <end position="730"/>
    </location>
</feature>
<dbReference type="HOGENOM" id="CLU_000288_116_2_1"/>
<keyword evidence="10 18" id="KW-0067">ATP-binding</keyword>
<dbReference type="SMART" id="SM00220">
    <property type="entry name" value="S_TKc"/>
    <property type="match status" value="1"/>
</dbReference>
<evidence type="ECO:0000256" key="12">
    <source>
        <dbReference type="ARBA" id="ARBA00023136"/>
    </source>
</evidence>
<dbReference type="Pfam" id="PF00954">
    <property type="entry name" value="S_locus_glycop"/>
    <property type="match status" value="1"/>
</dbReference>
<dbReference type="SUPFAM" id="SSF56112">
    <property type="entry name" value="Protein kinase-like (PK-like)"/>
    <property type="match status" value="1"/>
</dbReference>
<dbReference type="PROSITE" id="PS50927">
    <property type="entry name" value="BULB_LECTIN"/>
    <property type="match status" value="1"/>
</dbReference>
<dbReference type="PANTHER" id="PTHR47976">
    <property type="entry name" value="G-TYPE LECTIN S-RECEPTOR-LIKE SERINE/THREONINE-PROTEIN KINASE SD2-5"/>
    <property type="match status" value="1"/>
</dbReference>
<dbReference type="FunFam" id="2.90.10.10:FF:000013">
    <property type="entry name" value="G-type lectin S-receptor-like serine/threonine-protein kinase LECRK1"/>
    <property type="match status" value="1"/>
</dbReference>
<evidence type="ECO:0000256" key="15">
    <source>
        <dbReference type="ARBA" id="ARBA00023180"/>
    </source>
</evidence>
<dbReference type="PROSITE" id="PS00108">
    <property type="entry name" value="PROTEIN_KINASE_ST"/>
    <property type="match status" value="1"/>
</dbReference>
<dbReference type="InterPro" id="IPR000719">
    <property type="entry name" value="Prot_kinase_dom"/>
</dbReference>
<feature type="binding site" evidence="19">
    <location>
        <position position="473"/>
    </location>
    <ligand>
        <name>ATP</name>
        <dbReference type="ChEBI" id="CHEBI:30616"/>
    </ligand>
</feature>
<dbReference type="PANTHER" id="PTHR47976:SF64">
    <property type="entry name" value="RECEPTOR-LIKE SERINE_THREONINE-PROTEIN KINASE"/>
    <property type="match status" value="1"/>
</dbReference>
<dbReference type="PROSITE" id="PS50011">
    <property type="entry name" value="PROTEIN_KINASE_DOM"/>
    <property type="match status" value="1"/>
</dbReference>
<evidence type="ECO:0000256" key="11">
    <source>
        <dbReference type="ARBA" id="ARBA00022989"/>
    </source>
</evidence>
<dbReference type="Gene3D" id="1.10.510.10">
    <property type="entry name" value="Transferase(Phosphotransferase) domain 1"/>
    <property type="match status" value="1"/>
</dbReference>
<dbReference type="InterPro" id="IPR036426">
    <property type="entry name" value="Bulb-type_lectin_dom_sf"/>
</dbReference>
<keyword evidence="6 20" id="KW-0732">Signal</keyword>
<sequence>MSAKIVLPWFLMFSVNFCGLHAQNSSTITLGSSITAGTNASWHSPSGDFAFGFYSISGGLYLVGVWFDKIPERTLVWSANRDSPAEAGSTIQLTAGQLLLTYSNGTQQSINSGGAPASLGLMQDDGNFVLRDVNSSTVWRSFSFPTDTLLPGQALLSLQALYSNAKGTTDYSTGDIRLQMQYDGNLVLSTYHFSEPGYWWTGTTDIGSTEKNASLVFNQTAFMYLVNSTGQIIFSLTRNIPNPVEDYYHRATIDDHGNFQQYVYHKRNGSRWTRVWRALEDPCLVTSLCGVNGMCTSVDNETISCGCIPGHTNLDPSDLNLGCRPETPVNYCIGPSMRNFTVEVIDNADFPSEDNGELAKIENVDLEGCKNAVMEDCYTLAASLEFSTCYKKRMPLLKARKSASSIGIKALIKVPMKLTNADAIGVGFREFTFQELYRATNGFSKILGRGSSAKVYRGLLSLKGAHIEIAVKKLEKETGKSQNEFMTELKIIGRTHHKNLVRLVGFCVENDQQLLVYELMANGPLSRSLFGEEDKRPSWFQRAEMALGIARGLLYLHEECETQIIHCDIKPQNVLLDENYTAKIADFGLSKLLNKDQTRTDTNVRGTMGYLAPEWLKHAPITAKVDVFSYGVMLLEIICCRRHIEVSRVEEESEVDDLLLSEWIISCIVSGKLEMVVGHDADVLSDFKRFERMAMVGLWCICPDPTLRPSMKKVVQMLEGTMEVGVPPLLHYHQL</sequence>
<dbReference type="InterPro" id="IPR008271">
    <property type="entry name" value="Ser/Thr_kinase_AS"/>
</dbReference>
<dbReference type="InterPro" id="IPR001480">
    <property type="entry name" value="Bulb-type_lectin_dom"/>
</dbReference>
<keyword evidence="5" id="KW-0812">Transmembrane</keyword>
<evidence type="ECO:0000256" key="18">
    <source>
        <dbReference type="PIRNR" id="PIRNR000641"/>
    </source>
</evidence>
<evidence type="ECO:0000256" key="4">
    <source>
        <dbReference type="ARBA" id="ARBA00022679"/>
    </source>
</evidence>
<dbReference type="InterPro" id="IPR024171">
    <property type="entry name" value="SRK-like_kinase"/>
</dbReference>
<dbReference type="eggNOG" id="ENOG502QVP7">
    <property type="taxonomic scope" value="Eukaryota"/>
</dbReference>
<dbReference type="OMA" id="CGRRHIE"/>
<keyword evidence="2 18" id="KW-0723">Serine/threonine-protein kinase</keyword>
<dbReference type="FunFam" id="1.10.510.10:FF:000237">
    <property type="entry name" value="G-type lectin S-receptor-like serine/threonine-protein kinase"/>
    <property type="match status" value="1"/>
</dbReference>
<dbReference type="CDD" id="cd00028">
    <property type="entry name" value="B_lectin"/>
    <property type="match status" value="1"/>
</dbReference>
<evidence type="ECO:0000256" key="19">
    <source>
        <dbReference type="PROSITE-ProRule" id="PRU10141"/>
    </source>
</evidence>
<evidence type="ECO:0000256" key="13">
    <source>
        <dbReference type="ARBA" id="ARBA00023157"/>
    </source>
</evidence>
<keyword evidence="4 18" id="KW-0808">Transferase</keyword>
<dbReference type="InParanoid" id="A0A061EM27"/>
<dbReference type="Gene3D" id="3.30.200.20">
    <property type="entry name" value="Phosphorylase Kinase, domain 1"/>
    <property type="match status" value="1"/>
</dbReference>
<evidence type="ECO:0000256" key="1">
    <source>
        <dbReference type="ARBA" id="ARBA00004479"/>
    </source>
</evidence>
<comment type="catalytic activity">
    <reaction evidence="16 18">
        <text>L-threonyl-[protein] + ATP = O-phospho-L-threonyl-[protein] + ADP + H(+)</text>
        <dbReference type="Rhea" id="RHEA:46608"/>
        <dbReference type="Rhea" id="RHEA-COMP:11060"/>
        <dbReference type="Rhea" id="RHEA-COMP:11605"/>
        <dbReference type="ChEBI" id="CHEBI:15378"/>
        <dbReference type="ChEBI" id="CHEBI:30013"/>
        <dbReference type="ChEBI" id="CHEBI:30616"/>
        <dbReference type="ChEBI" id="CHEBI:61977"/>
        <dbReference type="ChEBI" id="CHEBI:456216"/>
        <dbReference type="EC" id="2.7.11.1"/>
    </reaction>
</comment>
<dbReference type="AlphaFoldDB" id="A0A061EM27"/>
<dbReference type="GO" id="GO:0048544">
    <property type="term" value="P:recognition of pollen"/>
    <property type="evidence" value="ECO:0007669"/>
    <property type="project" value="InterPro"/>
</dbReference>
<name>A0A061EM27_THECC</name>
<evidence type="ECO:0000256" key="7">
    <source>
        <dbReference type="ARBA" id="ARBA00022734"/>
    </source>
</evidence>
<evidence type="ECO:0000313" key="24">
    <source>
        <dbReference type="Proteomes" id="UP000026915"/>
    </source>
</evidence>
<keyword evidence="9 18" id="KW-0418">Kinase</keyword>
<accession>A0A061EM27</accession>
<dbReference type="GO" id="GO:0016020">
    <property type="term" value="C:membrane"/>
    <property type="evidence" value="ECO:0007669"/>
    <property type="project" value="UniProtKB-SubCell"/>
</dbReference>
<evidence type="ECO:0000256" key="9">
    <source>
        <dbReference type="ARBA" id="ARBA00022777"/>
    </source>
</evidence>
<dbReference type="InterPro" id="IPR011009">
    <property type="entry name" value="Kinase-like_dom_sf"/>
</dbReference>
<evidence type="ECO:0000259" key="22">
    <source>
        <dbReference type="PROSITE" id="PS50927"/>
    </source>
</evidence>
<keyword evidence="24" id="KW-1185">Reference proteome</keyword>
<feature type="signal peptide" evidence="20">
    <location>
        <begin position="1"/>
        <end position="22"/>
    </location>
</feature>
<evidence type="ECO:0000256" key="14">
    <source>
        <dbReference type="ARBA" id="ARBA00023170"/>
    </source>
</evidence>
<gene>
    <name evidence="23" type="ORF">TCM_020607</name>
</gene>
<reference evidence="23 24" key="1">
    <citation type="journal article" date="2013" name="Genome Biol.">
        <title>The genome sequence of the most widely cultivated cacao type and its use to identify candidate genes regulating pod color.</title>
        <authorList>
            <person name="Motamayor J.C."/>
            <person name="Mockaitis K."/>
            <person name="Schmutz J."/>
            <person name="Haiminen N."/>
            <person name="Iii D.L."/>
            <person name="Cornejo O."/>
            <person name="Findley S.D."/>
            <person name="Zheng P."/>
            <person name="Utro F."/>
            <person name="Royaert S."/>
            <person name="Saski C."/>
            <person name="Jenkins J."/>
            <person name="Podicheti R."/>
            <person name="Zhao M."/>
            <person name="Scheffler B.E."/>
            <person name="Stack J.C."/>
            <person name="Feltus F.A."/>
            <person name="Mustiga G.M."/>
            <person name="Amores F."/>
            <person name="Phillips W."/>
            <person name="Marelli J.P."/>
            <person name="May G.D."/>
            <person name="Shapiro H."/>
            <person name="Ma J."/>
            <person name="Bustamante C.D."/>
            <person name="Schnell R.J."/>
            <person name="Main D."/>
            <person name="Gilbert D."/>
            <person name="Parida L."/>
            <person name="Kuhn D.N."/>
        </authorList>
    </citation>
    <scope>NUCLEOTIDE SEQUENCE [LARGE SCALE GENOMIC DNA]</scope>
    <source>
        <strain evidence="24">cv. Matina 1-6</strain>
    </source>
</reference>
<dbReference type="Proteomes" id="UP000026915">
    <property type="component" value="Chromosome 4"/>
</dbReference>
<dbReference type="SMART" id="SM00108">
    <property type="entry name" value="B_lectin"/>
    <property type="match status" value="1"/>
</dbReference>
<organism evidence="23 24">
    <name type="scientific">Theobroma cacao</name>
    <name type="common">Cacao</name>
    <name type="synonym">Cocoa</name>
    <dbReference type="NCBI Taxonomy" id="3641"/>
    <lineage>
        <taxon>Eukaryota</taxon>
        <taxon>Viridiplantae</taxon>
        <taxon>Streptophyta</taxon>
        <taxon>Embryophyta</taxon>
        <taxon>Tracheophyta</taxon>
        <taxon>Spermatophyta</taxon>
        <taxon>Magnoliopsida</taxon>
        <taxon>eudicotyledons</taxon>
        <taxon>Gunneridae</taxon>
        <taxon>Pentapetalae</taxon>
        <taxon>rosids</taxon>
        <taxon>malvids</taxon>
        <taxon>Malvales</taxon>
        <taxon>Malvaceae</taxon>
        <taxon>Byttnerioideae</taxon>
        <taxon>Theobroma</taxon>
    </lineage>
</organism>
<keyword evidence="14 23" id="KW-0675">Receptor</keyword>
<evidence type="ECO:0000256" key="6">
    <source>
        <dbReference type="ARBA" id="ARBA00022729"/>
    </source>
</evidence>
<dbReference type="Gene3D" id="2.90.10.10">
    <property type="entry name" value="Bulb-type lectin domain"/>
    <property type="match status" value="1"/>
</dbReference>
<dbReference type="SUPFAM" id="SSF51110">
    <property type="entry name" value="alpha-D-mannose-specific plant lectins"/>
    <property type="match status" value="2"/>
</dbReference>
<dbReference type="InterPro" id="IPR051343">
    <property type="entry name" value="G-type_lectin_kinases/EP1-like"/>
</dbReference>
<dbReference type="InterPro" id="IPR000858">
    <property type="entry name" value="S_locus_glycoprot_dom"/>
</dbReference>
<dbReference type="GO" id="GO:0004672">
    <property type="term" value="F:protein kinase activity"/>
    <property type="evidence" value="ECO:0000318"/>
    <property type="project" value="GO_Central"/>
</dbReference>
<dbReference type="GO" id="GO:0106310">
    <property type="term" value="F:protein serine kinase activity"/>
    <property type="evidence" value="ECO:0007669"/>
    <property type="project" value="RHEA"/>
</dbReference>
<evidence type="ECO:0000256" key="10">
    <source>
        <dbReference type="ARBA" id="ARBA00022840"/>
    </source>
</evidence>
<comment type="subcellular location">
    <subcellularLocation>
        <location evidence="1">Membrane</location>
        <topology evidence="1">Single-pass type I membrane protein</topology>
    </subcellularLocation>
</comment>
<comment type="similarity">
    <text evidence="18">Belongs to the protein kinase superfamily. Ser/Thr protein kinase family.</text>
</comment>
<evidence type="ECO:0000256" key="8">
    <source>
        <dbReference type="ARBA" id="ARBA00022741"/>
    </source>
</evidence>
<dbReference type="FunFam" id="3.30.200.20:FF:000059">
    <property type="entry name" value="S-receptor-like serine/threonine-protein kinase"/>
    <property type="match status" value="1"/>
</dbReference>
<evidence type="ECO:0000256" key="5">
    <source>
        <dbReference type="ARBA" id="ARBA00022692"/>
    </source>
</evidence>
<keyword evidence="12" id="KW-0472">Membrane</keyword>